<dbReference type="VEuPathDB" id="FungiDB:CCM_04402"/>
<accession>G3JES1</accession>
<gene>
    <name evidence="3" type="ORF">CCM_04402</name>
</gene>
<keyword evidence="1" id="KW-0175">Coiled coil</keyword>
<feature type="coiled-coil region" evidence="1">
    <location>
        <begin position="96"/>
        <end position="169"/>
    </location>
</feature>
<feature type="compositionally biased region" description="Basic and acidic residues" evidence="2">
    <location>
        <begin position="281"/>
        <end position="293"/>
    </location>
</feature>
<dbReference type="HOGENOM" id="CLU_915319_0_0_1"/>
<dbReference type="GeneID" id="18166425"/>
<dbReference type="InParanoid" id="G3JES1"/>
<dbReference type="EMBL" id="JH126401">
    <property type="protein sequence ID" value="EGX93030.1"/>
    <property type="molecule type" value="Genomic_DNA"/>
</dbReference>
<dbReference type="OMA" id="RILTCCQ"/>
<name>G3JES1_CORMM</name>
<dbReference type="Proteomes" id="UP000001610">
    <property type="component" value="Unassembled WGS sequence"/>
</dbReference>
<dbReference type="eggNOG" id="ENOG502QSKR">
    <property type="taxonomic scope" value="Eukaryota"/>
</dbReference>
<reference evidence="3 4" key="1">
    <citation type="journal article" date="2011" name="Genome Biol.">
        <title>Genome sequence of the insect pathogenic fungus Cordyceps militaris, a valued traditional Chinese medicine.</title>
        <authorList>
            <person name="Zheng P."/>
            <person name="Xia Y."/>
            <person name="Xiao G."/>
            <person name="Xiong C."/>
            <person name="Hu X."/>
            <person name="Zhang S."/>
            <person name="Zheng H."/>
            <person name="Huang Y."/>
            <person name="Zhou Y."/>
            <person name="Wang S."/>
            <person name="Zhao G.P."/>
            <person name="Liu X."/>
            <person name="St Leger R.J."/>
            <person name="Wang C."/>
        </authorList>
    </citation>
    <scope>NUCLEOTIDE SEQUENCE [LARGE SCALE GENOMIC DNA]</scope>
    <source>
        <strain evidence="3 4">CM01</strain>
    </source>
</reference>
<evidence type="ECO:0000313" key="4">
    <source>
        <dbReference type="Proteomes" id="UP000001610"/>
    </source>
</evidence>
<organism evidence="3 4">
    <name type="scientific">Cordyceps militaris (strain CM01)</name>
    <name type="common">Caterpillar fungus</name>
    <dbReference type="NCBI Taxonomy" id="983644"/>
    <lineage>
        <taxon>Eukaryota</taxon>
        <taxon>Fungi</taxon>
        <taxon>Dikarya</taxon>
        <taxon>Ascomycota</taxon>
        <taxon>Pezizomycotina</taxon>
        <taxon>Sordariomycetes</taxon>
        <taxon>Hypocreomycetidae</taxon>
        <taxon>Hypocreales</taxon>
        <taxon>Cordycipitaceae</taxon>
        <taxon>Cordyceps</taxon>
    </lineage>
</organism>
<dbReference type="KEGG" id="cmt:CCM_04402"/>
<evidence type="ECO:0000313" key="3">
    <source>
        <dbReference type="EMBL" id="EGX93030.1"/>
    </source>
</evidence>
<proteinExistence type="predicted"/>
<dbReference type="AlphaFoldDB" id="G3JES1"/>
<protein>
    <submittedName>
        <fullName evidence="3">Uncharacterized protein</fullName>
    </submittedName>
</protein>
<evidence type="ECO:0000256" key="2">
    <source>
        <dbReference type="SAM" id="MobiDB-lite"/>
    </source>
</evidence>
<evidence type="ECO:0000256" key="1">
    <source>
        <dbReference type="SAM" id="Coils"/>
    </source>
</evidence>
<dbReference type="RefSeq" id="XP_006669613.1">
    <property type="nucleotide sequence ID" value="XM_006669550.1"/>
</dbReference>
<feature type="region of interest" description="Disordered" evidence="2">
    <location>
        <begin position="262"/>
        <end position="304"/>
    </location>
</feature>
<sequence length="304" mass="32967">MMHISTHKSSLRSGPNVHILFSHSARPSFNRKSMAPSRRTTRATSKKAAASRKGTNRLPLSSSEQKQRIAAVEAVRAASRKAASRMPPSSSLAEQVRALERAHADLVAESAQQQQRIAGLEAALAEGKRKHAAERLRLIQRGGLFLGKTQRALEQKVALEAQLAAAETRLASRAAWEEQVARDRLESKILWTAAQVAIQRLCGPEQQRGLERILTCCQKAFTGPACLPASVSSVMAEDPFVVQVPSTPPHVQQMPLTPVSVAPESVQAEGSSSPVRGSYTPRREGLRPKRKAVDANGSPGYTRI</sequence>
<feature type="region of interest" description="Disordered" evidence="2">
    <location>
        <begin position="22"/>
        <end position="67"/>
    </location>
</feature>
<keyword evidence="4" id="KW-1185">Reference proteome</keyword>